<sequence>MVNEGRGLKISHLVGVALVVGALSWMGWSIYLGRGNLLPPSTWISSVILLVTAALVFAAGLPIRRFLQGRATRTLSPIRAARTLVLAQAAALTGAGVLGFYAAQILLLAPDIDLPSYRALFWRLLALCASAVLLAAAGMATQRMCRIEPRDEDEERDREDEDRR</sequence>
<keyword evidence="1" id="KW-0812">Transmembrane</keyword>
<dbReference type="STRING" id="587636.SAMN05216199_2808"/>
<dbReference type="Pfam" id="PF11377">
    <property type="entry name" value="DUF3180"/>
    <property type="match status" value="1"/>
</dbReference>
<reference evidence="3" key="1">
    <citation type="submission" date="2016-10" db="EMBL/GenBank/DDBJ databases">
        <authorList>
            <person name="Varghese N."/>
            <person name="Submissions S."/>
        </authorList>
    </citation>
    <scope>NUCLEOTIDE SEQUENCE [LARGE SCALE GENOMIC DNA]</scope>
    <source>
        <strain evidence="3">CGMCC 1.6963</strain>
    </source>
</reference>
<evidence type="ECO:0000256" key="1">
    <source>
        <dbReference type="SAM" id="Phobius"/>
    </source>
</evidence>
<dbReference type="EMBL" id="FOHB01000005">
    <property type="protein sequence ID" value="SES31607.1"/>
    <property type="molecule type" value="Genomic_DNA"/>
</dbReference>
<dbReference type="InterPro" id="IPR036259">
    <property type="entry name" value="MFS_trans_sf"/>
</dbReference>
<dbReference type="Proteomes" id="UP000199019">
    <property type="component" value="Unassembled WGS sequence"/>
</dbReference>
<organism evidence="2 3">
    <name type="scientific">Pedococcus cremeus</name>
    <dbReference type="NCBI Taxonomy" id="587636"/>
    <lineage>
        <taxon>Bacteria</taxon>
        <taxon>Bacillati</taxon>
        <taxon>Actinomycetota</taxon>
        <taxon>Actinomycetes</taxon>
        <taxon>Micrococcales</taxon>
        <taxon>Intrasporangiaceae</taxon>
        <taxon>Pedococcus</taxon>
    </lineage>
</organism>
<keyword evidence="3" id="KW-1185">Reference proteome</keyword>
<keyword evidence="1" id="KW-1133">Transmembrane helix</keyword>
<feature type="transmembrane region" description="Helical" evidence="1">
    <location>
        <begin position="120"/>
        <end position="140"/>
    </location>
</feature>
<feature type="transmembrane region" description="Helical" evidence="1">
    <location>
        <begin position="12"/>
        <end position="31"/>
    </location>
</feature>
<protein>
    <recommendedName>
        <fullName evidence="4">DUF3180 domain-containing protein</fullName>
    </recommendedName>
</protein>
<feature type="transmembrane region" description="Helical" evidence="1">
    <location>
        <begin position="43"/>
        <end position="63"/>
    </location>
</feature>
<dbReference type="InterPro" id="IPR021517">
    <property type="entry name" value="DUF3180"/>
</dbReference>
<proteinExistence type="predicted"/>
<evidence type="ECO:0008006" key="4">
    <source>
        <dbReference type="Google" id="ProtNLM"/>
    </source>
</evidence>
<dbReference type="SUPFAM" id="SSF103473">
    <property type="entry name" value="MFS general substrate transporter"/>
    <property type="match status" value="1"/>
</dbReference>
<accession>A0A1H9WD40</accession>
<dbReference type="OrthoDB" id="4872052at2"/>
<evidence type="ECO:0000313" key="2">
    <source>
        <dbReference type="EMBL" id="SES31607.1"/>
    </source>
</evidence>
<evidence type="ECO:0000313" key="3">
    <source>
        <dbReference type="Proteomes" id="UP000199019"/>
    </source>
</evidence>
<dbReference type="RefSeq" id="WP_091759211.1">
    <property type="nucleotide sequence ID" value="NZ_FOHB01000005.1"/>
</dbReference>
<feature type="transmembrane region" description="Helical" evidence="1">
    <location>
        <begin position="84"/>
        <end position="108"/>
    </location>
</feature>
<keyword evidence="1" id="KW-0472">Membrane</keyword>
<dbReference type="AlphaFoldDB" id="A0A1H9WD40"/>
<gene>
    <name evidence="2" type="ORF">SAMN05216199_2808</name>
</gene>
<name>A0A1H9WD40_9MICO</name>